<sequence>MSLVQYPDSDDEDDNHDDNHDDGDDDDNVAHDIDKTPAQLISNPAVKRKRDDCAESDLPPLPAAFHDLYSSNARTATTDDPSLHGGRKRAIPHVEGNWPSHVYLEWVPLHAESQALFTLIQSIQETIVRANKTRQKPLPVPDITPSLRSPLGAPLPLHVSLSRTLQIKTDDRENFVETLTSSLSKAAIRPFNIRFGTLKWVSNYQRNRWFLVLGIAKPAQDELNGLLNACNNATEKCGHPGLYTGGNGDGPMPDNKARDCATKRNDQNTADDSLDRTENFHVSIAWNLGEPDPEWIALLGTIDLTKHLQAPEAPFDAVKVKVGNVVHNIELSARKGRAQKRAGILGLG</sequence>
<feature type="compositionally biased region" description="Acidic residues" evidence="6">
    <location>
        <begin position="8"/>
        <end position="27"/>
    </location>
</feature>
<dbReference type="Gene3D" id="3.90.1140.10">
    <property type="entry name" value="Cyclic phosphodiesterase"/>
    <property type="match status" value="1"/>
</dbReference>
<dbReference type="HAMAP" id="MF_03040">
    <property type="entry name" value="USB1"/>
    <property type="match status" value="1"/>
</dbReference>
<comment type="subcellular location">
    <subcellularLocation>
        <location evidence="5">Nucleus</location>
    </subcellularLocation>
</comment>
<dbReference type="EMBL" id="MU005779">
    <property type="protein sequence ID" value="KAF2705176.1"/>
    <property type="molecule type" value="Genomic_DNA"/>
</dbReference>
<dbReference type="PANTHER" id="PTHR13522">
    <property type="entry name" value="U6 SNRNA PHOSPHODIESTERASE 1"/>
    <property type="match status" value="1"/>
</dbReference>
<comment type="function">
    <text evidence="5">Phosphodiesterase responsible for the U6 snRNA 3' end processing. Acts as an exoribonuclease (RNase) responsible for trimming the poly(U) tract of the last nucleotides in the pre-U6 snRNA molecule, leading to the formation of mature U6 snRNA.</text>
</comment>
<dbReference type="GO" id="GO:0034477">
    <property type="term" value="P:U6 snRNA 3'-end processing"/>
    <property type="evidence" value="ECO:0007669"/>
    <property type="project" value="UniProtKB-UniRule"/>
</dbReference>
<proteinExistence type="inferred from homology"/>
<evidence type="ECO:0000256" key="4">
    <source>
        <dbReference type="ARBA" id="ARBA00023242"/>
    </source>
</evidence>
<dbReference type="EC" id="3.1.4.-" evidence="5"/>
<evidence type="ECO:0000256" key="6">
    <source>
        <dbReference type="SAM" id="MobiDB-lite"/>
    </source>
</evidence>
<keyword evidence="8" id="KW-1185">Reference proteome</keyword>
<evidence type="ECO:0000256" key="2">
    <source>
        <dbReference type="ARBA" id="ARBA00022801"/>
    </source>
</evidence>
<evidence type="ECO:0000256" key="3">
    <source>
        <dbReference type="ARBA" id="ARBA00023239"/>
    </source>
</evidence>
<evidence type="ECO:0000313" key="7">
    <source>
        <dbReference type="EMBL" id="KAF2705176.1"/>
    </source>
</evidence>
<dbReference type="GO" id="GO:0016829">
    <property type="term" value="F:lyase activity"/>
    <property type="evidence" value="ECO:0007669"/>
    <property type="project" value="UniProtKB-KW"/>
</dbReference>
<dbReference type="AlphaFoldDB" id="A0A6G1JX40"/>
<keyword evidence="3" id="KW-0456">Lyase</keyword>
<keyword evidence="2 5" id="KW-0378">Hydrolase</keyword>
<dbReference type="OrthoDB" id="49151at2759"/>
<dbReference type="GO" id="GO:0005634">
    <property type="term" value="C:nucleus"/>
    <property type="evidence" value="ECO:0007669"/>
    <property type="project" value="UniProtKB-SubCell"/>
</dbReference>
<dbReference type="Proteomes" id="UP000799428">
    <property type="component" value="Unassembled WGS sequence"/>
</dbReference>
<dbReference type="PANTHER" id="PTHR13522:SF3">
    <property type="entry name" value="U6 SNRNA PHOSPHODIESTERASE 1"/>
    <property type="match status" value="1"/>
</dbReference>
<feature type="active site" description="Proton donor/acceptor" evidence="5">
    <location>
        <position position="158"/>
    </location>
</feature>
<gene>
    <name evidence="5" type="primary">USB1</name>
    <name evidence="7" type="ORF">K504DRAFT_484547</name>
</gene>
<dbReference type="GO" id="GO:1990838">
    <property type="term" value="F:poly(U)-specific exoribonuclease activity, producing 3' uridine cyclic phosphate ends"/>
    <property type="evidence" value="ECO:0007669"/>
    <property type="project" value="UniProtKB-UniRule"/>
</dbReference>
<keyword evidence="4 5" id="KW-0539">Nucleus</keyword>
<feature type="active site" description="Proton donor/acceptor" evidence="5">
    <location>
        <position position="281"/>
    </location>
</feature>
<reference evidence="7" key="1">
    <citation type="journal article" date="2020" name="Stud. Mycol.">
        <title>101 Dothideomycetes genomes: a test case for predicting lifestyles and emergence of pathogens.</title>
        <authorList>
            <person name="Haridas S."/>
            <person name="Albert R."/>
            <person name="Binder M."/>
            <person name="Bloem J."/>
            <person name="Labutti K."/>
            <person name="Salamov A."/>
            <person name="Andreopoulos B."/>
            <person name="Baker S."/>
            <person name="Barry K."/>
            <person name="Bills G."/>
            <person name="Bluhm B."/>
            <person name="Cannon C."/>
            <person name="Castanera R."/>
            <person name="Culley D."/>
            <person name="Daum C."/>
            <person name="Ezra D."/>
            <person name="Gonzalez J."/>
            <person name="Henrissat B."/>
            <person name="Kuo A."/>
            <person name="Liang C."/>
            <person name="Lipzen A."/>
            <person name="Lutzoni F."/>
            <person name="Magnuson J."/>
            <person name="Mondo S."/>
            <person name="Nolan M."/>
            <person name="Ohm R."/>
            <person name="Pangilinan J."/>
            <person name="Park H.-J."/>
            <person name="Ramirez L."/>
            <person name="Alfaro M."/>
            <person name="Sun H."/>
            <person name="Tritt A."/>
            <person name="Yoshinaga Y."/>
            <person name="Zwiers L.-H."/>
            <person name="Turgeon B."/>
            <person name="Goodwin S."/>
            <person name="Spatafora J."/>
            <person name="Crous P."/>
            <person name="Grigoriev I."/>
        </authorList>
    </citation>
    <scope>NUCLEOTIDE SEQUENCE</scope>
    <source>
        <strain evidence="7">CBS 279.74</strain>
    </source>
</reference>
<dbReference type="Pfam" id="PF09749">
    <property type="entry name" value="HVSL"/>
    <property type="match status" value="1"/>
</dbReference>
<organism evidence="7 8">
    <name type="scientific">Pleomassaria siparia CBS 279.74</name>
    <dbReference type="NCBI Taxonomy" id="1314801"/>
    <lineage>
        <taxon>Eukaryota</taxon>
        <taxon>Fungi</taxon>
        <taxon>Dikarya</taxon>
        <taxon>Ascomycota</taxon>
        <taxon>Pezizomycotina</taxon>
        <taxon>Dothideomycetes</taxon>
        <taxon>Pleosporomycetidae</taxon>
        <taxon>Pleosporales</taxon>
        <taxon>Pleomassariaceae</taxon>
        <taxon>Pleomassaria</taxon>
    </lineage>
</organism>
<keyword evidence="1 5" id="KW-0540">Nuclease</keyword>
<protein>
    <recommendedName>
        <fullName evidence="5">U6 snRNA phosphodiesterase</fullName>
        <ecNumber evidence="5">3.1.4.-</ecNumber>
    </recommendedName>
</protein>
<evidence type="ECO:0000256" key="5">
    <source>
        <dbReference type="HAMAP-Rule" id="MF_03040"/>
    </source>
</evidence>
<feature type="region of interest" description="Disordered" evidence="6">
    <location>
        <begin position="1"/>
        <end position="59"/>
    </location>
</feature>
<dbReference type="InterPro" id="IPR027521">
    <property type="entry name" value="Usb1"/>
</dbReference>
<accession>A0A6G1JX40</accession>
<evidence type="ECO:0000313" key="8">
    <source>
        <dbReference type="Proteomes" id="UP000799428"/>
    </source>
</evidence>
<comment type="similarity">
    <text evidence="5">Belongs to the 2H phosphoesterase superfamily. USB1 family.</text>
</comment>
<evidence type="ECO:0000256" key="1">
    <source>
        <dbReference type="ARBA" id="ARBA00022722"/>
    </source>
</evidence>
<name>A0A6G1JX40_9PLEO</name>